<dbReference type="RefSeq" id="WP_065273986.1">
    <property type="nucleotide sequence ID" value="NZ_LZMS01000002.1"/>
</dbReference>
<protein>
    <recommendedName>
        <fullName evidence="3">Mu-like prophage protein gp29</fullName>
    </recommendedName>
</protein>
<sequence length="503" mass="56262">MLGLLNKLKSKTTPKEPKPFDKTALFRAINTAFDDFASETADESLERLIAQTGKSRHEILDAILNDDEIESCREDIESAIRATPFVLWGDTLDENSQNELIKWVTPHIKTFAMLAMLAKWNGHAIAEYVYKHDDKGRIVIDKVLNREGELGHYKFKRDGTVLFDDHGRDVPINTAVKNLVLTHRASPARPMGQMMIIKAYPSVLLRGKNWAFLGQFIKRYAQPYVVGKQGGFSMIESFTARLFEFINGGATGIGADDDISIHQLSADGGAFDMAERMANSRIQKLLLGRVKTSELSSGSRASQETDDKTRIDRIGSYLELTAEAINHALNTMIAVNAHYGTPLVSGGQVWFDWKNEKAVDKMRAERDKLYLDTGTIVLTSDYYKDVVGFEEHHFKIVEPSPTAQPQNMPLSMLLSDTHADTSHDHNHGDDETLSDRQIKIANDKAEKVLALVKDVDDFATFQKRLENLDLTDDDFVDELANQNLTAYVDGLTGKTNQDGHTGV</sequence>
<evidence type="ECO:0000313" key="2">
    <source>
        <dbReference type="Proteomes" id="UP000092607"/>
    </source>
</evidence>
<dbReference type="OrthoDB" id="8613757at2"/>
<evidence type="ECO:0000313" key="1">
    <source>
        <dbReference type="EMBL" id="OBX67260.1"/>
    </source>
</evidence>
<proteinExistence type="predicted"/>
<dbReference type="AlphaFoldDB" id="A0A1B8Q820"/>
<accession>A0A1B8Q820</accession>
<comment type="caution">
    <text evidence="1">The sequence shown here is derived from an EMBL/GenBank/DDBJ whole genome shotgun (WGS) entry which is preliminary data.</text>
</comment>
<dbReference type="EMBL" id="LZMS01000002">
    <property type="protein sequence ID" value="OBX67260.1"/>
    <property type="molecule type" value="Genomic_DNA"/>
</dbReference>
<evidence type="ECO:0008006" key="3">
    <source>
        <dbReference type="Google" id="ProtNLM"/>
    </source>
</evidence>
<organism evidence="1 2">
    <name type="scientific">Moraxella lacunata</name>
    <dbReference type="NCBI Taxonomy" id="477"/>
    <lineage>
        <taxon>Bacteria</taxon>
        <taxon>Pseudomonadati</taxon>
        <taxon>Pseudomonadota</taxon>
        <taxon>Gammaproteobacteria</taxon>
        <taxon>Moraxellales</taxon>
        <taxon>Moraxellaceae</taxon>
        <taxon>Moraxella</taxon>
    </lineage>
</organism>
<dbReference type="InterPro" id="IPR009279">
    <property type="entry name" value="Portal_Mu"/>
</dbReference>
<gene>
    <name evidence="1" type="ORF">A9309_01235</name>
</gene>
<name>A0A1B8Q820_MORLA</name>
<reference evidence="1 2" key="1">
    <citation type="submission" date="2016-06" db="EMBL/GenBank/DDBJ databases">
        <title>Draft genome of Moraxella lacunata CCUG 57757A.</title>
        <authorList>
            <person name="Salva-Serra F."/>
            <person name="Engstrom-Jakobsson H."/>
            <person name="Thorell K."/>
            <person name="Gonzales-Siles L."/>
            <person name="Karlsson R."/>
            <person name="Boulund F."/>
            <person name="Engstrand L."/>
            <person name="Kristiansson E."/>
            <person name="Moore E."/>
        </authorList>
    </citation>
    <scope>NUCLEOTIDE SEQUENCE [LARGE SCALE GENOMIC DNA]</scope>
    <source>
        <strain evidence="1 2">CCUG 57757A</strain>
    </source>
</reference>
<dbReference type="Pfam" id="PF06074">
    <property type="entry name" value="Portal_Mu"/>
    <property type="match status" value="1"/>
</dbReference>
<dbReference type="Proteomes" id="UP000092607">
    <property type="component" value="Unassembled WGS sequence"/>
</dbReference>